<feature type="binding site" evidence="6">
    <location>
        <position position="63"/>
    </location>
    <ligand>
        <name>(6R)-10-formyltetrahydrofolate</name>
        <dbReference type="ChEBI" id="CHEBI:195366"/>
    </ligand>
</feature>
<feature type="binding site" evidence="6">
    <location>
        <position position="111"/>
    </location>
    <ligand>
        <name>(6R)-10-formyltetrahydrofolate</name>
        <dbReference type="ChEBI" id="CHEBI:195366"/>
    </ligand>
</feature>
<dbReference type="Gene3D" id="3.40.50.170">
    <property type="entry name" value="Formyl transferase, N-terminal domain"/>
    <property type="match status" value="1"/>
</dbReference>
<dbReference type="GO" id="GO:0004644">
    <property type="term" value="F:phosphoribosylglycinamide formyltransferase activity"/>
    <property type="evidence" value="ECO:0007669"/>
    <property type="project" value="UniProtKB-UniRule"/>
</dbReference>
<dbReference type="CDD" id="cd08645">
    <property type="entry name" value="FMT_core_GART"/>
    <property type="match status" value="1"/>
</dbReference>
<evidence type="ECO:0000256" key="1">
    <source>
        <dbReference type="ARBA" id="ARBA00005054"/>
    </source>
</evidence>
<dbReference type="EMBL" id="PFNG01000174">
    <property type="protein sequence ID" value="PIZ37341.1"/>
    <property type="molecule type" value="Genomic_DNA"/>
</dbReference>
<keyword evidence="2" id="KW-0554">One-carbon metabolism</keyword>
<evidence type="ECO:0000256" key="2">
    <source>
        <dbReference type="ARBA" id="ARBA00022563"/>
    </source>
</evidence>
<reference evidence="9" key="1">
    <citation type="submission" date="2017-09" db="EMBL/GenBank/DDBJ databases">
        <title>Depth-based differentiation of microbial function through sediment-hosted aquifers and enrichment of novel symbionts in the deep terrestrial subsurface.</title>
        <authorList>
            <person name="Probst A.J."/>
            <person name="Ladd B."/>
            <person name="Jarett J.K."/>
            <person name="Geller-Mcgrath D.E."/>
            <person name="Sieber C.M.K."/>
            <person name="Emerson J.B."/>
            <person name="Anantharaman K."/>
            <person name="Thomas B.C."/>
            <person name="Malmstrom R."/>
            <person name="Stieglmeier M."/>
            <person name="Klingl A."/>
            <person name="Woyke T."/>
            <person name="Ryan C.M."/>
            <person name="Banfield J.F."/>
        </authorList>
    </citation>
    <scope>NUCLEOTIDE SEQUENCE [LARGE SCALE GENOMIC DNA]</scope>
</reference>
<feature type="binding site" evidence="6">
    <location>
        <begin position="94"/>
        <end position="97"/>
    </location>
    <ligand>
        <name>(6R)-10-formyltetrahydrofolate</name>
        <dbReference type="ChEBI" id="CHEBI:195366"/>
    </ligand>
</feature>
<dbReference type="PANTHER" id="PTHR43369:SF2">
    <property type="entry name" value="PHOSPHORIBOSYLGLYCINAMIDE FORMYLTRANSFERASE"/>
    <property type="match status" value="1"/>
</dbReference>
<evidence type="ECO:0000256" key="4">
    <source>
        <dbReference type="ARBA" id="ARBA00022755"/>
    </source>
</evidence>
<dbReference type="Proteomes" id="UP000230956">
    <property type="component" value="Unassembled WGS sequence"/>
</dbReference>
<dbReference type="InterPro" id="IPR002376">
    <property type="entry name" value="Formyl_transf_N"/>
</dbReference>
<feature type="site" description="Raises pKa of active site His" evidence="6">
    <location>
        <position position="149"/>
    </location>
</feature>
<evidence type="ECO:0000313" key="9">
    <source>
        <dbReference type="Proteomes" id="UP000230956"/>
    </source>
</evidence>
<keyword evidence="3 6" id="KW-0808">Transferase</keyword>
<dbReference type="InterPro" id="IPR036477">
    <property type="entry name" value="Formyl_transf_N_sf"/>
</dbReference>
<proteinExistence type="inferred from homology"/>
<organism evidence="8 9">
    <name type="scientific">Candidatus Aquicultor secundus</name>
    <dbReference type="NCBI Taxonomy" id="1973895"/>
    <lineage>
        <taxon>Bacteria</taxon>
        <taxon>Bacillati</taxon>
        <taxon>Actinomycetota</taxon>
        <taxon>Candidatus Aquicultoria</taxon>
        <taxon>Candidatus Aquicultorales</taxon>
        <taxon>Candidatus Aquicultoraceae</taxon>
        <taxon>Candidatus Aquicultor</taxon>
    </lineage>
</organism>
<comment type="similarity">
    <text evidence="6">Belongs to the GART family.</text>
</comment>
<dbReference type="NCBIfam" id="TIGR00639">
    <property type="entry name" value="PurN"/>
    <property type="match status" value="1"/>
</dbReference>
<accession>A0A2M7T727</accession>
<comment type="function">
    <text evidence="6">Catalyzes the transfer of a formyl group from 10-formyltetrahydrofolate to 5-phospho-ribosyl-glycinamide (GAR), producing 5-phospho-ribosyl-N-formylglycinamide (FGAR) and tetrahydrofolate.</text>
</comment>
<dbReference type="InterPro" id="IPR004810">
    <property type="entry name" value="PurU"/>
</dbReference>
<dbReference type="FunFam" id="3.40.50.170:FF:000007">
    <property type="entry name" value="Phosphoribosylglycinamide formyltransferase"/>
    <property type="match status" value="1"/>
</dbReference>
<dbReference type="GO" id="GO:0006730">
    <property type="term" value="P:one-carbon metabolic process"/>
    <property type="evidence" value="ECO:0007669"/>
    <property type="project" value="UniProtKB-KW"/>
</dbReference>
<dbReference type="InterPro" id="IPR004607">
    <property type="entry name" value="GART"/>
</dbReference>
<dbReference type="UniPathway" id="UPA00074">
    <property type="reaction ID" value="UER00126"/>
</dbReference>
<dbReference type="AlphaFoldDB" id="A0A2M7T727"/>
<dbReference type="PANTHER" id="PTHR43369">
    <property type="entry name" value="PHOSPHORIBOSYLGLYCINAMIDE FORMYLTRANSFERASE"/>
    <property type="match status" value="1"/>
</dbReference>
<dbReference type="HAMAP" id="MF_01930">
    <property type="entry name" value="PurN"/>
    <property type="match status" value="1"/>
</dbReference>
<dbReference type="EC" id="2.1.2.2" evidence="6"/>
<dbReference type="GO" id="GO:0006189">
    <property type="term" value="P:'de novo' IMP biosynthetic process"/>
    <property type="evidence" value="ECO:0007669"/>
    <property type="project" value="UniProtKB-UniRule"/>
</dbReference>
<gene>
    <name evidence="6" type="primary">purN</name>
    <name evidence="8" type="ORF">COY37_07350</name>
</gene>
<evidence type="ECO:0000259" key="7">
    <source>
        <dbReference type="Pfam" id="PF00551"/>
    </source>
</evidence>
<evidence type="ECO:0000256" key="5">
    <source>
        <dbReference type="ARBA" id="ARBA00022801"/>
    </source>
</evidence>
<keyword evidence="4 6" id="KW-0658">Purine biosynthesis</keyword>
<dbReference type="PRINTS" id="PR01575">
    <property type="entry name" value="FFH4HYDRLASE"/>
</dbReference>
<evidence type="ECO:0000313" key="8">
    <source>
        <dbReference type="EMBL" id="PIZ37341.1"/>
    </source>
</evidence>
<feature type="binding site" evidence="6">
    <location>
        <begin position="16"/>
        <end position="18"/>
    </location>
    <ligand>
        <name>N(1)-(5-phospho-beta-D-ribosyl)glycinamide</name>
        <dbReference type="ChEBI" id="CHEBI:143788"/>
    </ligand>
</feature>
<comment type="caution">
    <text evidence="8">The sequence shown here is derived from an EMBL/GenBank/DDBJ whole genome shotgun (WGS) entry which is preliminary data.</text>
</comment>
<protein>
    <recommendedName>
        <fullName evidence="6">Phosphoribosylglycinamide formyltransferase</fullName>
        <ecNumber evidence="6">2.1.2.2</ecNumber>
    </recommendedName>
    <alternativeName>
        <fullName evidence="6">5'-phosphoribosylglycinamide transformylase</fullName>
    </alternativeName>
    <alternativeName>
        <fullName evidence="6">GAR transformylase</fullName>
        <shortName evidence="6">GART</shortName>
    </alternativeName>
</protein>
<evidence type="ECO:0000256" key="3">
    <source>
        <dbReference type="ARBA" id="ARBA00022679"/>
    </source>
</evidence>
<evidence type="ECO:0000256" key="6">
    <source>
        <dbReference type="HAMAP-Rule" id="MF_01930"/>
    </source>
</evidence>
<dbReference type="GO" id="GO:0008864">
    <property type="term" value="F:formyltetrahydrofolate deformylase activity"/>
    <property type="evidence" value="ECO:0007669"/>
    <property type="project" value="InterPro"/>
</dbReference>
<comment type="catalytic activity">
    <reaction evidence="6">
        <text>N(1)-(5-phospho-beta-D-ribosyl)glycinamide + (6R)-10-formyltetrahydrofolate = N(2)-formyl-N(1)-(5-phospho-beta-D-ribosyl)glycinamide + (6S)-5,6,7,8-tetrahydrofolate + H(+)</text>
        <dbReference type="Rhea" id="RHEA:15053"/>
        <dbReference type="ChEBI" id="CHEBI:15378"/>
        <dbReference type="ChEBI" id="CHEBI:57453"/>
        <dbReference type="ChEBI" id="CHEBI:143788"/>
        <dbReference type="ChEBI" id="CHEBI:147286"/>
        <dbReference type="ChEBI" id="CHEBI:195366"/>
        <dbReference type="EC" id="2.1.2.2"/>
    </reaction>
</comment>
<feature type="domain" description="Formyl transferase N-terminal" evidence="7">
    <location>
        <begin position="7"/>
        <end position="186"/>
    </location>
</feature>
<dbReference type="GO" id="GO:0005829">
    <property type="term" value="C:cytosol"/>
    <property type="evidence" value="ECO:0007669"/>
    <property type="project" value="TreeGrafter"/>
</dbReference>
<comment type="pathway">
    <text evidence="1 6">Purine metabolism; IMP biosynthesis via de novo pathway; N(2)-formyl-N(1)-(5-phospho-D-ribosyl)glycinamide from N(1)-(5-phospho-D-ribosyl)glycinamide (10-formyl THF route): step 1/1.</text>
</comment>
<keyword evidence="5" id="KW-0378">Hydrolase</keyword>
<dbReference type="SUPFAM" id="SSF53328">
    <property type="entry name" value="Formyltransferase"/>
    <property type="match status" value="1"/>
</dbReference>
<dbReference type="RefSeq" id="WP_286977027.1">
    <property type="nucleotide sequence ID" value="NZ_PFNG01000174.1"/>
</dbReference>
<name>A0A2M7T727_9ACTN</name>
<dbReference type="Pfam" id="PF00551">
    <property type="entry name" value="Formyl_trans_N"/>
    <property type="match status" value="1"/>
</dbReference>
<sequence length="205" mass="22446">MSNRKTRLGVLISGSGSNLQSIIDKCESGYLPAEVAVVISNKADAYGLTRAANHGIPGVVLVRKDYPDEFFYNMAILNALKEHDVELVVMAGYMRLLGPEVLDAYPNQVLNLHPALLPSFPGAHGIKDALDYGVKVTGVTVHFANEIFDEGPIILQEAVSIAEDDTENTLAQKIHTVEHVLYPRAVKFYCEDALAIEGKKVRIKE</sequence>
<feature type="active site" description="Proton donor" evidence="6">
    <location>
        <position position="113"/>
    </location>
</feature>